<dbReference type="Pfam" id="PF00293">
    <property type="entry name" value="NUDIX"/>
    <property type="match status" value="1"/>
</dbReference>
<comment type="similarity">
    <text evidence="1">Belongs to the Nudix hydrolase family.</text>
</comment>
<dbReference type="PROSITE" id="PS51462">
    <property type="entry name" value="NUDIX"/>
    <property type="match status" value="1"/>
</dbReference>
<dbReference type="RefSeq" id="WP_061803762.1">
    <property type="nucleotide sequence ID" value="NZ_FOXX01000002.1"/>
</dbReference>
<evidence type="ECO:0000313" key="3">
    <source>
        <dbReference type="EMBL" id="SFQ41539.1"/>
    </source>
</evidence>
<evidence type="ECO:0000256" key="1">
    <source>
        <dbReference type="ARBA" id="ARBA00005582"/>
    </source>
</evidence>
<dbReference type="InterPro" id="IPR059176">
    <property type="entry name" value="UDP-X_N"/>
</dbReference>
<dbReference type="Pfam" id="PF12535">
    <property type="entry name" value="Nudix_N"/>
    <property type="match status" value="1"/>
</dbReference>
<accession>A0A1I5YBI0</accession>
<dbReference type="InterPro" id="IPR015797">
    <property type="entry name" value="NUDIX_hydrolase-like_dom_sf"/>
</dbReference>
<dbReference type="GeneID" id="93710075"/>
<evidence type="ECO:0000313" key="4">
    <source>
        <dbReference type="Proteomes" id="UP000182762"/>
    </source>
</evidence>
<dbReference type="EMBL" id="FOXX01000002">
    <property type="protein sequence ID" value="SFQ41539.1"/>
    <property type="molecule type" value="Genomic_DNA"/>
</dbReference>
<dbReference type="Proteomes" id="UP000182762">
    <property type="component" value="Unassembled WGS sequence"/>
</dbReference>
<dbReference type="PANTHER" id="PTHR43736:SF1">
    <property type="entry name" value="DIHYDRONEOPTERIN TRIPHOSPHATE DIPHOSPHATASE"/>
    <property type="match status" value="1"/>
</dbReference>
<name>A0A1I5YBI0_9BACI</name>
<dbReference type="PANTHER" id="PTHR43736">
    <property type="entry name" value="ADP-RIBOSE PYROPHOSPHATASE"/>
    <property type="match status" value="1"/>
</dbReference>
<sequence length="205" mass="23537">MSENWLAWVQQMQGIAQAGLAYSKDKYDIERFEQLRELSKEILLQYTKVDANMLDTLLEGEVGYPTPKVAVRAVVFQENKILMVQEEQDGLWSLPGGWADIGLSPREVVVKEVKEEAGIEVEPVRLLAVFDQHHHDHPPSFFHIYNLYLLCEVKGGELKAGMETLDVQYCEQENLPPLSVKRVTKAQIDTFFRFLENPNMETIID</sequence>
<organism evidence="3 4">
    <name type="scientific">Priestia endophytica DSM 13796</name>
    <dbReference type="NCBI Taxonomy" id="1121089"/>
    <lineage>
        <taxon>Bacteria</taxon>
        <taxon>Bacillati</taxon>
        <taxon>Bacillota</taxon>
        <taxon>Bacilli</taxon>
        <taxon>Bacillales</taxon>
        <taxon>Bacillaceae</taxon>
        <taxon>Priestia</taxon>
    </lineage>
</organism>
<feature type="domain" description="Nudix hydrolase" evidence="2">
    <location>
        <begin position="66"/>
        <end position="196"/>
    </location>
</feature>
<comment type="caution">
    <text evidence="3">The sequence shown here is derived from an EMBL/GenBank/DDBJ whole genome shotgun (WGS) entry which is preliminary data.</text>
</comment>
<gene>
    <name evidence="3" type="ORF">SAMN02745910_01357</name>
</gene>
<evidence type="ECO:0000259" key="2">
    <source>
        <dbReference type="PROSITE" id="PS51462"/>
    </source>
</evidence>
<dbReference type="Gene3D" id="6.10.250.1120">
    <property type="match status" value="1"/>
</dbReference>
<dbReference type="Gene3D" id="3.90.79.10">
    <property type="entry name" value="Nucleoside Triphosphate Pyrophosphohydrolase"/>
    <property type="match status" value="1"/>
</dbReference>
<reference evidence="3 4" key="1">
    <citation type="submission" date="2016-10" db="EMBL/GenBank/DDBJ databases">
        <authorList>
            <person name="Varghese N."/>
            <person name="Submissions S."/>
        </authorList>
    </citation>
    <scope>NUCLEOTIDE SEQUENCE [LARGE SCALE GENOMIC DNA]</scope>
    <source>
        <strain evidence="3 4">DSM 13796</strain>
    </source>
</reference>
<proteinExistence type="inferred from homology"/>
<protein>
    <submittedName>
        <fullName evidence="3">ADP-ribose pyrophosphatase YjhB, NUDIX family</fullName>
    </submittedName>
</protein>
<dbReference type="InterPro" id="IPR000086">
    <property type="entry name" value="NUDIX_hydrolase_dom"/>
</dbReference>
<dbReference type="SUPFAM" id="SSF55811">
    <property type="entry name" value="Nudix"/>
    <property type="match status" value="1"/>
</dbReference>
<keyword evidence="4" id="KW-1185">Reference proteome</keyword>